<dbReference type="InterPro" id="IPR014001">
    <property type="entry name" value="Helicase_ATP-bd"/>
</dbReference>
<accession>A0AAV8UHL2</accession>
<keyword evidence="2" id="KW-0378">Hydrolase</keyword>
<dbReference type="SUPFAM" id="SSF48371">
    <property type="entry name" value="ARM repeat"/>
    <property type="match status" value="1"/>
</dbReference>
<evidence type="ECO:0000256" key="2">
    <source>
        <dbReference type="ARBA" id="ARBA00022801"/>
    </source>
</evidence>
<feature type="region of interest" description="Disordered" evidence="5">
    <location>
        <begin position="1793"/>
        <end position="1812"/>
    </location>
</feature>
<evidence type="ECO:0000256" key="5">
    <source>
        <dbReference type="SAM" id="MobiDB-lite"/>
    </source>
</evidence>
<dbReference type="InterPro" id="IPR001650">
    <property type="entry name" value="Helicase_C-like"/>
</dbReference>
<reference evidence="8 9" key="1">
    <citation type="journal article" date="2023" name="Nat. Commun.">
        <title>Origin of minicircular mitochondrial genomes in red algae.</title>
        <authorList>
            <person name="Lee Y."/>
            <person name="Cho C.H."/>
            <person name="Lee Y.M."/>
            <person name="Park S.I."/>
            <person name="Yang J.H."/>
            <person name="West J.A."/>
            <person name="Bhattacharya D."/>
            <person name="Yoon H.S."/>
        </authorList>
    </citation>
    <scope>NUCLEOTIDE SEQUENCE [LARGE SCALE GENOMIC DNA]</scope>
    <source>
        <strain evidence="8 9">CCMP1338</strain>
        <tissue evidence="8">Whole cell</tissue>
    </source>
</reference>
<evidence type="ECO:0000259" key="6">
    <source>
        <dbReference type="PROSITE" id="PS51192"/>
    </source>
</evidence>
<dbReference type="FunFam" id="3.40.50.300:FF:001793">
    <property type="entry name" value="TATA-binding protein-associated factor"/>
    <property type="match status" value="1"/>
</dbReference>
<dbReference type="InterPro" id="IPR057546">
    <property type="entry name" value="HEAT_GCN1"/>
</dbReference>
<name>A0AAV8UHL2_9RHOD</name>
<dbReference type="PANTHER" id="PTHR36498">
    <property type="entry name" value="TATA-BINDING PROTEIN-ASSOCIATED FACTOR 172"/>
    <property type="match status" value="1"/>
</dbReference>
<dbReference type="GO" id="GO:0004386">
    <property type="term" value="F:helicase activity"/>
    <property type="evidence" value="ECO:0007669"/>
    <property type="project" value="UniProtKB-KW"/>
</dbReference>
<feature type="region of interest" description="Disordered" evidence="5">
    <location>
        <begin position="197"/>
        <end position="247"/>
    </location>
</feature>
<dbReference type="Pfam" id="PF00176">
    <property type="entry name" value="SNF2-rel_dom"/>
    <property type="match status" value="1"/>
</dbReference>
<protein>
    <recommendedName>
        <fullName evidence="10">Non-specific serine/threonine protein kinase</fullName>
    </recommendedName>
</protein>
<dbReference type="GO" id="GO:0005524">
    <property type="term" value="F:ATP binding"/>
    <property type="evidence" value="ECO:0007669"/>
    <property type="project" value="InterPro"/>
</dbReference>
<dbReference type="PROSITE" id="PS51194">
    <property type="entry name" value="HELICASE_CTER"/>
    <property type="match status" value="1"/>
</dbReference>
<keyword evidence="3" id="KW-0067">ATP-binding</keyword>
<dbReference type="InterPro" id="IPR027417">
    <property type="entry name" value="P-loop_NTPase"/>
</dbReference>
<dbReference type="Pfam" id="PF12054">
    <property type="entry name" value="DUF3535"/>
    <property type="match status" value="1"/>
</dbReference>
<keyword evidence="3" id="KW-0347">Helicase</keyword>
<dbReference type="InterPro" id="IPR049730">
    <property type="entry name" value="SNF2/RAD54-like_C"/>
</dbReference>
<evidence type="ECO:0000256" key="1">
    <source>
        <dbReference type="ARBA" id="ARBA00022737"/>
    </source>
</evidence>
<keyword evidence="1" id="KW-0677">Repeat</keyword>
<dbReference type="GO" id="GO:0016887">
    <property type="term" value="F:ATP hydrolysis activity"/>
    <property type="evidence" value="ECO:0007669"/>
    <property type="project" value="InterPro"/>
</dbReference>
<dbReference type="PROSITE" id="PS51192">
    <property type="entry name" value="HELICASE_ATP_BIND_1"/>
    <property type="match status" value="1"/>
</dbReference>
<feature type="compositionally biased region" description="Basic residues" evidence="5">
    <location>
        <begin position="200"/>
        <end position="213"/>
    </location>
</feature>
<dbReference type="PANTHER" id="PTHR36498:SF1">
    <property type="entry name" value="TATA-BINDING PROTEIN-ASSOCIATED FACTOR 172"/>
    <property type="match status" value="1"/>
</dbReference>
<dbReference type="Gene3D" id="1.25.10.10">
    <property type="entry name" value="Leucine-rich Repeat Variant"/>
    <property type="match status" value="2"/>
</dbReference>
<dbReference type="InterPro" id="IPR044972">
    <property type="entry name" value="Mot1"/>
</dbReference>
<proteinExistence type="predicted"/>
<dbReference type="Pfam" id="PF00271">
    <property type="entry name" value="Helicase_C"/>
    <property type="match status" value="1"/>
</dbReference>
<dbReference type="CDD" id="cd18793">
    <property type="entry name" value="SF2_C_SNF"/>
    <property type="match status" value="1"/>
</dbReference>
<dbReference type="InterPro" id="IPR022707">
    <property type="entry name" value="Mot1_central_dom"/>
</dbReference>
<dbReference type="InterPro" id="IPR016024">
    <property type="entry name" value="ARM-type_fold"/>
</dbReference>
<dbReference type="EMBL" id="JAMWBK010000013">
    <property type="protein sequence ID" value="KAJ8900946.1"/>
    <property type="molecule type" value="Genomic_DNA"/>
</dbReference>
<feature type="compositionally biased region" description="Acidic residues" evidence="5">
    <location>
        <begin position="1492"/>
        <end position="1502"/>
    </location>
</feature>
<dbReference type="InterPro" id="IPR011989">
    <property type="entry name" value="ARM-like"/>
</dbReference>
<feature type="compositionally biased region" description="Gly residues" evidence="5">
    <location>
        <begin position="1799"/>
        <end position="1812"/>
    </location>
</feature>
<keyword evidence="4" id="KW-0238">DNA-binding</keyword>
<dbReference type="InterPro" id="IPR000330">
    <property type="entry name" value="SNF2_N"/>
</dbReference>
<evidence type="ECO:0000313" key="9">
    <source>
        <dbReference type="Proteomes" id="UP001157974"/>
    </source>
</evidence>
<dbReference type="SMART" id="SM00490">
    <property type="entry name" value="HELICc"/>
    <property type="match status" value="1"/>
</dbReference>
<dbReference type="Gene3D" id="3.40.50.10810">
    <property type="entry name" value="Tandem AAA-ATPase domain"/>
    <property type="match status" value="1"/>
</dbReference>
<organism evidence="8 9">
    <name type="scientific">Rhodosorus marinus</name>
    <dbReference type="NCBI Taxonomy" id="101924"/>
    <lineage>
        <taxon>Eukaryota</taxon>
        <taxon>Rhodophyta</taxon>
        <taxon>Stylonematophyceae</taxon>
        <taxon>Stylonematales</taxon>
        <taxon>Stylonemataceae</taxon>
        <taxon>Rhodosorus</taxon>
    </lineage>
</organism>
<feature type="domain" description="Helicase C-terminal" evidence="7">
    <location>
        <begin position="1576"/>
        <end position="1729"/>
    </location>
</feature>
<feature type="compositionally biased region" description="Basic residues" evidence="5">
    <location>
        <begin position="637"/>
        <end position="652"/>
    </location>
</feature>
<feature type="region of interest" description="Disordered" evidence="5">
    <location>
        <begin position="634"/>
        <end position="676"/>
    </location>
</feature>
<evidence type="ECO:0000256" key="4">
    <source>
        <dbReference type="ARBA" id="ARBA00023125"/>
    </source>
</evidence>
<gene>
    <name evidence="8" type="ORF">NDN08_000243</name>
</gene>
<dbReference type="Pfam" id="PF23271">
    <property type="entry name" value="HEAT_GCN1"/>
    <property type="match status" value="1"/>
</dbReference>
<dbReference type="SMART" id="SM00487">
    <property type="entry name" value="DEXDc"/>
    <property type="match status" value="1"/>
</dbReference>
<feature type="region of interest" description="Disordered" evidence="5">
    <location>
        <begin position="1489"/>
        <end position="1510"/>
    </location>
</feature>
<sequence length="1812" mass="199944">MGGDGNQVSRLDGLIALLENGTSGAVRRMAAEQVGELVAAHPAQAKYVLKRVRRLLRSSHWDTRIAGGHAIRAIADQTPMMVVTDEPDELQKAEWQAEEATFLRFEQLDLAKLIENGMVLLGSSGEEYSTGRIDISIQRSQLKRDLGIDDRLTGGEDGLGVKDEDLILDSSIVSQEPAGKQKADEFVAELGNNAHLSKREAHRLKREAQKKRRAGADFDEPASSKKTKGQGTDEGKDNPAEAEENEDSVVPWLFASTCRELKEGLLQEKWESRHGATVGLREILKKHAGSAGTVSPNDAGKNENSSWLEDVACRLLCVLALDRFGDFVGDGVVAPVRETACMALAAAAKAMNPGQVSQLLSLLQILQSASNRKHWEVRHGALLGIKYLLSVSSERLPVLLPPAFASALEGLEDEDDDVRAVSCDAISPAMESVWTVLPDQMNKLVSVAWASFYELDELSASTASLMRLVSRIYTTADVDSSRADNLVVSNVDDDDSDDNGEGLPQGKTLEMSELVPRLFPFFRHRSTKVRRAAVEAFQSLISSKDSELTLKWLEALCGIVIDKIFRNLLLEYDAEALATSQEIWKILTPKLTSTEKDSALVARESAPFLKDWFELACCESRTAAIEYDKALRSGKESKKRRKPKKPRKKAKAERRPDIAEDGEFSSGAMALDSSESKKDPEDAILMQLSAATGFGVLAVTWPSGNDALVNILLDGIKSPHAIPRRNVCIIAERWFQSGATLPSDELIERITLEVSGDGGCLYAELNSSVSSLFTDLRSLLEAYQDDVPKEKLVALGTDVDSLSALVSRGLSSIKENQVATVAQVAVDLQEPTKVLATAAYDHWEASQAGKSGRNKKREVVSSVRMHVLATIGYQTERRNELRTSLIAAAAVAVIANRSKPLPKLVSTYIKALMNSLRTLDSAQLQSKSASGIACLLRRLGERKTLKPVTLVIKNLCKFVTESREKAPVEGEPNTMDSAKVEHRGTGLALRALGKEFGDDLFSSLPWLWDTVSNPVLAPAMDAPENILALTTALVVLRVIVSDISTEPRSKVASLFPALVDLCAMEDASMGSEAGRCLSELVFRMQKEGMNAVVRNLVPLLGQDRGAVSRRNAAKALRRVVKRLDTSLIPYAAFLVVPMMMRMVDQDQEVRDASAGVFGTLVRLMPLEEGSPDDPEMSESMKEERQEAREFLGQLLGSRPRKHYQMPVPIGDDVQLRHYQQECLDWLFFLNLYGLHGALCDDMGLGKTLMTLCVMAGDNHSLRSKGLNKPSLVVCPSTIVGHWNQEALRFFGKTSLQKVVMYLGSPRVREGIRQRENFNEADLVVTSYEALASDLEHFRSVRWNYQVLDEGHVIKNPRTRAAKAVRCISASHRLLLSGTPIQNTVLELWAIFDFLMPGFLGSEKSFKETYGKPILASRDAKCTDKQRENGMAAMEALHRQVLPFVLRRLKDDVLSELPAKVIQDYYCDMTPLQMRLYESFSKATLKDGVLAPEDMDDDMDDEPEKPKRGNSEGQHIFQALQYLKRLCSHPAMVVTPKHTQYESISQELSESGSSLRDVKQSPKLMALEQLLGELGIGDEDVLVNKETGSHRVLIFSQMKELLTLVEEDLFKTRMPRVTYLRMDGSVEPTRRHSIVTRFNADPTIDCLLMTTHVGGLGLNLTAADVVIFLEHDWNPTKDLQAMDRAHRIGQKKTVNVYRLIMRGTLEEKIMNVQRFKTHIANAVVNKDNSSLTSMNTSELLSLFKVEDEAEADTSGANDGQATDGFDVKSKGLKNAVDQLGDLWDEKQYEDEYNLDDFAGSMGGRGGDGSGGGS</sequence>
<dbReference type="GO" id="GO:0003677">
    <property type="term" value="F:DNA binding"/>
    <property type="evidence" value="ECO:0007669"/>
    <property type="project" value="UniProtKB-KW"/>
</dbReference>
<evidence type="ECO:0000313" key="8">
    <source>
        <dbReference type="EMBL" id="KAJ8900946.1"/>
    </source>
</evidence>
<keyword evidence="9" id="KW-1185">Reference proteome</keyword>
<evidence type="ECO:0000256" key="3">
    <source>
        <dbReference type="ARBA" id="ARBA00022806"/>
    </source>
</evidence>
<dbReference type="Gene3D" id="3.40.50.300">
    <property type="entry name" value="P-loop containing nucleotide triphosphate hydrolases"/>
    <property type="match status" value="1"/>
</dbReference>
<dbReference type="GO" id="GO:0017025">
    <property type="term" value="F:TBP-class protein binding"/>
    <property type="evidence" value="ECO:0007669"/>
    <property type="project" value="InterPro"/>
</dbReference>
<evidence type="ECO:0000259" key="7">
    <source>
        <dbReference type="PROSITE" id="PS51194"/>
    </source>
</evidence>
<dbReference type="SUPFAM" id="SSF52540">
    <property type="entry name" value="P-loop containing nucleoside triphosphate hydrolases"/>
    <property type="match status" value="2"/>
</dbReference>
<keyword evidence="3" id="KW-0547">Nucleotide-binding</keyword>
<feature type="domain" description="Helicase ATP-binding" evidence="6">
    <location>
        <begin position="1227"/>
        <end position="1397"/>
    </location>
</feature>
<evidence type="ECO:0008006" key="10">
    <source>
        <dbReference type="Google" id="ProtNLM"/>
    </source>
</evidence>
<comment type="caution">
    <text evidence="8">The sequence shown here is derived from an EMBL/GenBank/DDBJ whole genome shotgun (WGS) entry which is preliminary data.</text>
</comment>
<dbReference type="InterPro" id="IPR038718">
    <property type="entry name" value="SNF2-like_sf"/>
</dbReference>
<dbReference type="Proteomes" id="UP001157974">
    <property type="component" value="Unassembled WGS sequence"/>
</dbReference>